<dbReference type="Pfam" id="PF01126">
    <property type="entry name" value="Heme_oxygenase"/>
    <property type="match status" value="1"/>
</dbReference>
<dbReference type="AlphaFoldDB" id="A0AAW9Q9P7"/>
<accession>A0AAW9Q9P7</accession>
<dbReference type="EMBL" id="JAZIBG010000044">
    <property type="protein sequence ID" value="MEF7616541.1"/>
    <property type="molecule type" value="Genomic_DNA"/>
</dbReference>
<evidence type="ECO:0000313" key="2">
    <source>
        <dbReference type="Proteomes" id="UP001336250"/>
    </source>
</evidence>
<evidence type="ECO:0000313" key="1">
    <source>
        <dbReference type="EMBL" id="MEF7616541.1"/>
    </source>
</evidence>
<sequence>MSPTPDAPRPLHARLRSATADDHGQLENLLDLLAEPLSYIRYVAVLMRFHGFHRVWEPALARVLQDEAFLQPRQRLPLIEQDLRELDIDDLDIEALPIVPEAAQLCRTEAAALGSLYVMEGSTLGGRMISRRLAESADWSPPQGLRYFNPYGDATGERWRETLARLEAAPPEHHAAIVAGAQATFALLLAWMAPAVTPAAGGTDDVPSEWGVAV</sequence>
<dbReference type="Gene3D" id="1.20.910.10">
    <property type="entry name" value="Heme oxygenase-like"/>
    <property type="match status" value="1"/>
</dbReference>
<dbReference type="GO" id="GO:0006788">
    <property type="term" value="P:heme oxidation"/>
    <property type="evidence" value="ECO:0007669"/>
    <property type="project" value="InterPro"/>
</dbReference>
<dbReference type="Proteomes" id="UP001336250">
    <property type="component" value="Unassembled WGS sequence"/>
</dbReference>
<name>A0AAW9Q9P7_9BURK</name>
<reference evidence="1 2" key="1">
    <citation type="submission" date="2024-02" db="EMBL/GenBank/DDBJ databases">
        <title>Genome sequence of Aquincola sp. MAHUQ-54.</title>
        <authorList>
            <person name="Huq M.A."/>
        </authorList>
    </citation>
    <scope>NUCLEOTIDE SEQUENCE [LARGE SCALE GENOMIC DNA]</scope>
    <source>
        <strain evidence="1 2">MAHUQ-54</strain>
    </source>
</reference>
<comment type="caution">
    <text evidence="1">The sequence shown here is derived from an EMBL/GenBank/DDBJ whole genome shotgun (WGS) entry which is preliminary data.</text>
</comment>
<dbReference type="SUPFAM" id="SSF48613">
    <property type="entry name" value="Heme oxygenase-like"/>
    <property type="match status" value="1"/>
</dbReference>
<dbReference type="InterPro" id="IPR016084">
    <property type="entry name" value="Haem_Oase-like_multi-hlx"/>
</dbReference>
<organism evidence="1 2">
    <name type="scientific">Aquincola agrisoli</name>
    <dbReference type="NCBI Taxonomy" id="3119538"/>
    <lineage>
        <taxon>Bacteria</taxon>
        <taxon>Pseudomonadati</taxon>
        <taxon>Pseudomonadota</taxon>
        <taxon>Betaproteobacteria</taxon>
        <taxon>Burkholderiales</taxon>
        <taxon>Sphaerotilaceae</taxon>
        <taxon>Aquincola</taxon>
    </lineage>
</organism>
<proteinExistence type="predicted"/>
<gene>
    <name evidence="1" type="ORF">V4F39_21675</name>
</gene>
<dbReference type="InterPro" id="IPR016053">
    <property type="entry name" value="Haem_Oase-like"/>
</dbReference>
<dbReference type="CDD" id="cd19166">
    <property type="entry name" value="HemeO-bac"/>
    <property type="match status" value="1"/>
</dbReference>
<protein>
    <submittedName>
        <fullName evidence="1">Biliverdin-producing heme oxygenase</fullName>
    </submittedName>
</protein>
<dbReference type="RefSeq" id="WP_332292059.1">
    <property type="nucleotide sequence ID" value="NZ_JAZIBG010000044.1"/>
</dbReference>
<keyword evidence="2" id="KW-1185">Reference proteome</keyword>
<dbReference type="GO" id="GO:0004392">
    <property type="term" value="F:heme oxygenase (decyclizing) activity"/>
    <property type="evidence" value="ECO:0007669"/>
    <property type="project" value="InterPro"/>
</dbReference>